<sequence length="426" mass="48219">MLTEIPFRANVIEMDDDCKMSALPSIGKFFDDKNRELCEPPKKKRKTHHHHHHTDNTYDFSLEDNLSDSVHSSDYKAWAKGTGVYYLTLVICSVLCLFLFCANVTQYGHELDKGDWDLRAWQLAQEKKDSEMLSIVTMLLEELTCKNKETHVSTERDHLCLVFEESCIVPFLKEYLRNDSLLDITQHHEKLYCTLYSIVQEMSQSPRLLPLFYDKCRSPSTSDTTLFDLLQNLYCKASLTSKFGNAAPDVYDAAKASNSVQSVSSSSSSSSSRIACNFELDHQHIPNCSNGNEAIGNSTNKKLIEDKHSTACKNDNDGDKSIETDPKTYVNAMKDLQFAIVGNDDLSFLQSHHFASMSAEINKKFITRLTFEYADLSKSLPIDVDSSVFLRVHENKMHFAKILIIPCDGTPYGGGCFIFGVFLKLL</sequence>
<name>X6N3E5_RETFI</name>
<dbReference type="Gene3D" id="3.10.110.10">
    <property type="entry name" value="Ubiquitin Conjugating Enzyme"/>
    <property type="match status" value="1"/>
</dbReference>
<gene>
    <name evidence="4" type="ORF">RFI_16615</name>
</gene>
<dbReference type="InterPro" id="IPR016135">
    <property type="entry name" value="UBQ-conjugating_enzyme/RWD"/>
</dbReference>
<proteinExistence type="predicted"/>
<evidence type="ECO:0000256" key="2">
    <source>
        <dbReference type="ARBA" id="ARBA00022786"/>
    </source>
</evidence>
<evidence type="ECO:0000256" key="3">
    <source>
        <dbReference type="SAM" id="Phobius"/>
    </source>
</evidence>
<accession>X6N3E5</accession>
<dbReference type="OrthoDB" id="47801at2759"/>
<keyword evidence="5" id="KW-1185">Reference proteome</keyword>
<dbReference type="SUPFAM" id="SSF54495">
    <property type="entry name" value="UBC-like"/>
    <property type="match status" value="1"/>
</dbReference>
<organism evidence="4 5">
    <name type="scientific">Reticulomyxa filosa</name>
    <dbReference type="NCBI Taxonomy" id="46433"/>
    <lineage>
        <taxon>Eukaryota</taxon>
        <taxon>Sar</taxon>
        <taxon>Rhizaria</taxon>
        <taxon>Retaria</taxon>
        <taxon>Foraminifera</taxon>
        <taxon>Monothalamids</taxon>
        <taxon>Reticulomyxidae</taxon>
        <taxon>Reticulomyxa</taxon>
    </lineage>
</organism>
<reference evidence="4 5" key="1">
    <citation type="journal article" date="2013" name="Curr. Biol.">
        <title>The Genome of the Foraminiferan Reticulomyxa filosa.</title>
        <authorList>
            <person name="Glockner G."/>
            <person name="Hulsmann N."/>
            <person name="Schleicher M."/>
            <person name="Noegel A.A."/>
            <person name="Eichinger L."/>
            <person name="Gallinger C."/>
            <person name="Pawlowski J."/>
            <person name="Sierra R."/>
            <person name="Euteneuer U."/>
            <person name="Pillet L."/>
            <person name="Moustafa A."/>
            <person name="Platzer M."/>
            <person name="Groth M."/>
            <person name="Szafranski K."/>
            <person name="Schliwa M."/>
        </authorList>
    </citation>
    <scope>NUCLEOTIDE SEQUENCE [LARGE SCALE GENOMIC DNA]</scope>
</reference>
<evidence type="ECO:0000256" key="1">
    <source>
        <dbReference type="ARBA" id="ARBA00022679"/>
    </source>
</evidence>
<keyword evidence="3" id="KW-1133">Transmembrane helix</keyword>
<comment type="caution">
    <text evidence="4">The sequence shown here is derived from an EMBL/GenBank/DDBJ whole genome shotgun (WGS) entry which is preliminary data.</text>
</comment>
<dbReference type="PANTHER" id="PTHR46116:SF39">
    <property type="entry name" value="BACULOVIRAL IAP REPEAT-CONTAINING PROTEIN 6"/>
    <property type="match status" value="1"/>
</dbReference>
<feature type="transmembrane region" description="Helical" evidence="3">
    <location>
        <begin position="84"/>
        <end position="104"/>
    </location>
</feature>
<keyword evidence="3" id="KW-0812">Transmembrane</keyword>
<keyword evidence="2" id="KW-0833">Ubl conjugation pathway</keyword>
<dbReference type="GO" id="GO:0016740">
    <property type="term" value="F:transferase activity"/>
    <property type="evidence" value="ECO:0007669"/>
    <property type="project" value="UniProtKB-KW"/>
</dbReference>
<evidence type="ECO:0000313" key="5">
    <source>
        <dbReference type="Proteomes" id="UP000023152"/>
    </source>
</evidence>
<dbReference type="PANTHER" id="PTHR46116">
    <property type="entry name" value="(E3-INDEPENDENT) E2 UBIQUITIN-CONJUGATING ENZYME"/>
    <property type="match status" value="1"/>
</dbReference>
<evidence type="ECO:0008006" key="6">
    <source>
        <dbReference type="Google" id="ProtNLM"/>
    </source>
</evidence>
<dbReference type="AlphaFoldDB" id="X6N3E5"/>
<evidence type="ECO:0000313" key="4">
    <source>
        <dbReference type="EMBL" id="ETO20601.1"/>
    </source>
</evidence>
<keyword evidence="1" id="KW-0808">Transferase</keyword>
<dbReference type="Proteomes" id="UP000023152">
    <property type="component" value="Unassembled WGS sequence"/>
</dbReference>
<protein>
    <recommendedName>
        <fullName evidence="6">UBC core domain-containing protein</fullName>
    </recommendedName>
</protein>
<keyword evidence="3" id="KW-0472">Membrane</keyword>
<dbReference type="EMBL" id="ASPP01012442">
    <property type="protein sequence ID" value="ETO20601.1"/>
    <property type="molecule type" value="Genomic_DNA"/>
</dbReference>